<feature type="transmembrane region" description="Helical" evidence="1">
    <location>
        <begin position="82"/>
        <end position="104"/>
    </location>
</feature>
<gene>
    <name evidence="2" type="ORF">QR680_009784</name>
</gene>
<feature type="transmembrane region" description="Helical" evidence="1">
    <location>
        <begin position="219"/>
        <end position="244"/>
    </location>
</feature>
<feature type="transmembrane region" description="Helical" evidence="1">
    <location>
        <begin position="124"/>
        <end position="142"/>
    </location>
</feature>
<comment type="caution">
    <text evidence="2">The sequence shown here is derived from an EMBL/GenBank/DDBJ whole genome shotgun (WGS) entry which is preliminary data.</text>
</comment>
<keyword evidence="1" id="KW-0812">Transmembrane</keyword>
<feature type="transmembrane region" description="Helical" evidence="1">
    <location>
        <begin position="181"/>
        <end position="198"/>
    </location>
</feature>
<evidence type="ECO:0000256" key="1">
    <source>
        <dbReference type="SAM" id="Phobius"/>
    </source>
</evidence>
<keyword evidence="1" id="KW-1133">Transmembrane helix</keyword>
<protein>
    <submittedName>
        <fullName evidence="2">Uncharacterized protein</fullName>
    </submittedName>
</protein>
<feature type="transmembrane region" description="Helical" evidence="1">
    <location>
        <begin position="42"/>
        <end position="62"/>
    </location>
</feature>
<reference evidence="2" key="1">
    <citation type="submission" date="2023-06" db="EMBL/GenBank/DDBJ databases">
        <title>Genomic analysis of the entomopathogenic nematode Steinernema hermaphroditum.</title>
        <authorList>
            <person name="Schwarz E.M."/>
            <person name="Heppert J.K."/>
            <person name="Baniya A."/>
            <person name="Schwartz H.T."/>
            <person name="Tan C.-H."/>
            <person name="Antoshechkin I."/>
            <person name="Sternberg P.W."/>
            <person name="Goodrich-Blair H."/>
            <person name="Dillman A.R."/>
        </authorList>
    </citation>
    <scope>NUCLEOTIDE SEQUENCE</scope>
    <source>
        <strain evidence="2">PS9179</strain>
        <tissue evidence="2">Whole animal</tissue>
    </source>
</reference>
<keyword evidence="3" id="KW-1185">Reference proteome</keyword>
<name>A0AA39IMY5_9BILA</name>
<feature type="transmembrane region" description="Helical" evidence="1">
    <location>
        <begin position="256"/>
        <end position="273"/>
    </location>
</feature>
<sequence length="312" mass="34291">MLSSVASAQFVITAVVALVTAIVLGVLFTTVPLSVIHGSSSLLALLLVSMFLVVVAHLPDSFLWAALMNQALDRTQCSVDLLFYYGTAIHCLTAFFDCSTIGLLLQKTLVLGFPQRKTTYDVKVIFLGIALTTGSLMALMVVTDVFSVTVNIHNLANDCNSRRCLYGLIAPGRSFYTSSKLVLSLCSMCLGVVFLVLSHKRRSSIGIAFDRSTNSFIKYFFVLRLVFESIPLFLDLLLYEIFFVEVTVYVGPYPKFGLVVDTFLSAGIFYVLLGHRTSYSKTTKVQTTFTLDKKSNVSPAQGELFRASVTKP</sequence>
<evidence type="ECO:0000313" key="3">
    <source>
        <dbReference type="Proteomes" id="UP001175271"/>
    </source>
</evidence>
<dbReference type="EMBL" id="JAUCMV010000001">
    <property type="protein sequence ID" value="KAK0426585.1"/>
    <property type="molecule type" value="Genomic_DNA"/>
</dbReference>
<accession>A0AA39IMY5</accession>
<proteinExistence type="predicted"/>
<feature type="transmembrane region" description="Helical" evidence="1">
    <location>
        <begin position="6"/>
        <end position="30"/>
    </location>
</feature>
<dbReference type="AlphaFoldDB" id="A0AA39IMY5"/>
<dbReference type="Proteomes" id="UP001175271">
    <property type="component" value="Unassembled WGS sequence"/>
</dbReference>
<keyword evidence="1" id="KW-0472">Membrane</keyword>
<organism evidence="2 3">
    <name type="scientific">Steinernema hermaphroditum</name>
    <dbReference type="NCBI Taxonomy" id="289476"/>
    <lineage>
        <taxon>Eukaryota</taxon>
        <taxon>Metazoa</taxon>
        <taxon>Ecdysozoa</taxon>
        <taxon>Nematoda</taxon>
        <taxon>Chromadorea</taxon>
        <taxon>Rhabditida</taxon>
        <taxon>Tylenchina</taxon>
        <taxon>Panagrolaimomorpha</taxon>
        <taxon>Strongyloidoidea</taxon>
        <taxon>Steinernematidae</taxon>
        <taxon>Steinernema</taxon>
    </lineage>
</organism>
<evidence type="ECO:0000313" key="2">
    <source>
        <dbReference type="EMBL" id="KAK0426585.1"/>
    </source>
</evidence>